<sequence length="54" mass="6616">MPQMNPMNWIMLMFYFMSLLMIMSSIIYFNLNFINTKKNKSMNKNNIKYLNIKL</sequence>
<feature type="transmembrane region" description="Helical" evidence="13">
    <location>
        <begin position="12"/>
        <end position="34"/>
    </location>
</feature>
<dbReference type="GeneID" id="77424867"/>
<evidence type="ECO:0000256" key="13">
    <source>
        <dbReference type="SAM" id="Phobius"/>
    </source>
</evidence>
<keyword evidence="4 12" id="KW-0813">Transport</keyword>
<dbReference type="GO" id="GO:0015078">
    <property type="term" value="F:proton transmembrane transporter activity"/>
    <property type="evidence" value="ECO:0007669"/>
    <property type="project" value="InterPro"/>
</dbReference>
<name>A0A9E8LPE4_9NEOP</name>
<evidence type="ECO:0000256" key="4">
    <source>
        <dbReference type="ARBA" id="ARBA00022448"/>
    </source>
</evidence>
<evidence type="ECO:0000256" key="1">
    <source>
        <dbReference type="ARBA" id="ARBA00004304"/>
    </source>
</evidence>
<dbReference type="Pfam" id="PF00895">
    <property type="entry name" value="ATP-synt_8"/>
    <property type="match status" value="1"/>
</dbReference>
<dbReference type="RefSeq" id="YP_010585968.1">
    <property type="nucleotide sequence ID" value="NC_069239.1"/>
</dbReference>
<comment type="subunit">
    <text evidence="3">F-type ATPases have 2 components, CF(1) - the catalytic core - and CF(0) - the membrane proton channel.</text>
</comment>
<keyword evidence="11 13" id="KW-0472">Membrane</keyword>
<dbReference type="GO" id="GO:0045259">
    <property type="term" value="C:proton-transporting ATP synthase complex"/>
    <property type="evidence" value="ECO:0007669"/>
    <property type="project" value="UniProtKB-KW"/>
</dbReference>
<keyword evidence="7 12" id="KW-0375">Hydrogen ion transport</keyword>
<evidence type="ECO:0000256" key="11">
    <source>
        <dbReference type="ARBA" id="ARBA00023136"/>
    </source>
</evidence>
<dbReference type="GO" id="GO:0015986">
    <property type="term" value="P:proton motive force-driven ATP synthesis"/>
    <property type="evidence" value="ECO:0007669"/>
    <property type="project" value="InterPro"/>
</dbReference>
<comment type="subcellular location">
    <subcellularLocation>
        <location evidence="1 12">Mitochondrion membrane</location>
        <topology evidence="1 12">Single-pass membrane protein</topology>
    </subcellularLocation>
</comment>
<evidence type="ECO:0000256" key="2">
    <source>
        <dbReference type="ARBA" id="ARBA00008892"/>
    </source>
</evidence>
<evidence type="ECO:0000256" key="9">
    <source>
        <dbReference type="ARBA" id="ARBA00023065"/>
    </source>
</evidence>
<reference evidence="14" key="1">
    <citation type="submission" date="2021-11" db="EMBL/GenBank/DDBJ databases">
        <authorList>
            <person name="Ge X.-Y."/>
            <person name="Peng L."/>
            <person name="Sun C.-H."/>
            <person name="Wang B.-X."/>
        </authorList>
    </citation>
    <scope>NUCLEOTIDE SEQUENCE</scope>
</reference>
<dbReference type="InterPro" id="IPR001421">
    <property type="entry name" value="ATP8_metazoa"/>
</dbReference>
<organism evidence="14">
    <name type="scientific">Abaria herringbona</name>
    <dbReference type="NCBI Taxonomy" id="2996732"/>
    <lineage>
        <taxon>Eukaryota</taxon>
        <taxon>Metazoa</taxon>
        <taxon>Ecdysozoa</taxon>
        <taxon>Arthropoda</taxon>
        <taxon>Hexapoda</taxon>
        <taxon>Insecta</taxon>
        <taxon>Pterygota</taxon>
        <taxon>Neoptera</taxon>
        <taxon>Endopterygota</taxon>
        <taxon>Trichoptera</taxon>
        <taxon>Annulipalpia</taxon>
        <taxon>Psychomyioidea</taxon>
        <taxon>Xiphocentronidae</taxon>
        <taxon>Xiphocentroninae</taxon>
        <taxon>Abaria</taxon>
    </lineage>
</organism>
<dbReference type="CTD" id="4509"/>
<reference evidence="14" key="2">
    <citation type="journal article" date="2022" name="Syst. Entomol.">
        <title>Massive gene rearrangements of mitochondrial genomes and implications for the phylogeny of Trichoptera (Insecta).</title>
        <authorList>
            <person name="Ge X."/>
            <person name="Peng L."/>
            <person name="Vogler A.P."/>
            <person name="Morse J.C."/>
            <person name="Yang L."/>
            <person name="Sun C."/>
            <person name="Wang B."/>
        </authorList>
    </citation>
    <scope>NUCLEOTIDE SEQUENCE</scope>
</reference>
<evidence type="ECO:0000256" key="10">
    <source>
        <dbReference type="ARBA" id="ARBA00023128"/>
    </source>
</evidence>
<evidence type="ECO:0000256" key="8">
    <source>
        <dbReference type="ARBA" id="ARBA00022989"/>
    </source>
</evidence>
<geneLocation type="mitochondrion" evidence="14"/>
<dbReference type="EMBL" id="OL677997">
    <property type="protein sequence ID" value="UZZ43704.1"/>
    <property type="molecule type" value="Genomic_DNA"/>
</dbReference>
<keyword evidence="5 12" id="KW-0138">CF(0)</keyword>
<evidence type="ECO:0000256" key="5">
    <source>
        <dbReference type="ARBA" id="ARBA00022547"/>
    </source>
</evidence>
<evidence type="ECO:0000256" key="6">
    <source>
        <dbReference type="ARBA" id="ARBA00022692"/>
    </source>
</evidence>
<evidence type="ECO:0000256" key="12">
    <source>
        <dbReference type="RuleBase" id="RU003661"/>
    </source>
</evidence>
<keyword evidence="9 12" id="KW-0406">Ion transport</keyword>
<keyword evidence="6 12" id="KW-0812">Transmembrane</keyword>
<gene>
    <name evidence="14" type="primary">ATP8</name>
</gene>
<evidence type="ECO:0000256" key="3">
    <source>
        <dbReference type="ARBA" id="ARBA00011291"/>
    </source>
</evidence>
<dbReference type="AlphaFoldDB" id="A0A9E8LPE4"/>
<keyword evidence="10 12" id="KW-0496">Mitochondrion</keyword>
<evidence type="ECO:0000256" key="7">
    <source>
        <dbReference type="ARBA" id="ARBA00022781"/>
    </source>
</evidence>
<evidence type="ECO:0000313" key="14">
    <source>
        <dbReference type="EMBL" id="UZZ43704.1"/>
    </source>
</evidence>
<protein>
    <recommendedName>
        <fullName evidence="12">ATP synthase complex subunit 8</fullName>
    </recommendedName>
</protein>
<dbReference type="GO" id="GO:0031966">
    <property type="term" value="C:mitochondrial membrane"/>
    <property type="evidence" value="ECO:0007669"/>
    <property type="project" value="UniProtKB-SubCell"/>
</dbReference>
<comment type="similarity">
    <text evidence="2 12">Belongs to the ATPase protein 8 family.</text>
</comment>
<proteinExistence type="inferred from homology"/>
<keyword evidence="8 13" id="KW-1133">Transmembrane helix</keyword>
<accession>A0A9E8LPE4</accession>